<dbReference type="Pfam" id="PF03124">
    <property type="entry name" value="EXS"/>
    <property type="match status" value="1"/>
</dbReference>
<protein>
    <recommendedName>
        <fullName evidence="11">Xenotropic and polytropic retrovirus receptor 1</fullName>
    </recommendedName>
</protein>
<feature type="transmembrane region" description="Helical" evidence="6">
    <location>
        <begin position="355"/>
        <end position="373"/>
    </location>
</feature>
<keyword evidence="3 6" id="KW-0812">Transmembrane</keyword>
<feature type="domain" description="EXS" evidence="7">
    <location>
        <begin position="476"/>
        <end position="682"/>
    </location>
</feature>
<dbReference type="Proteomes" id="UP000663872">
    <property type="component" value="Unassembled WGS sequence"/>
</dbReference>
<feature type="domain" description="SPX" evidence="8">
    <location>
        <begin position="8"/>
        <end position="178"/>
    </location>
</feature>
<dbReference type="GO" id="GO:0005886">
    <property type="term" value="C:plasma membrane"/>
    <property type="evidence" value="ECO:0007669"/>
    <property type="project" value="TreeGrafter"/>
</dbReference>
<keyword evidence="5 6" id="KW-0472">Membrane</keyword>
<evidence type="ECO:0000256" key="6">
    <source>
        <dbReference type="SAM" id="Phobius"/>
    </source>
</evidence>
<feature type="transmembrane region" description="Helical" evidence="6">
    <location>
        <begin position="514"/>
        <end position="532"/>
    </location>
</feature>
<comment type="caution">
    <text evidence="9">The sequence shown here is derived from an EMBL/GenBank/DDBJ whole genome shotgun (WGS) entry which is preliminary data.</text>
</comment>
<dbReference type="InterPro" id="IPR004342">
    <property type="entry name" value="EXS_C"/>
</dbReference>
<evidence type="ECO:0000256" key="3">
    <source>
        <dbReference type="ARBA" id="ARBA00022692"/>
    </source>
</evidence>
<dbReference type="GO" id="GO:0000822">
    <property type="term" value="F:inositol hexakisphosphate binding"/>
    <property type="evidence" value="ECO:0007669"/>
    <property type="project" value="TreeGrafter"/>
</dbReference>
<dbReference type="EMBL" id="CAJNYT010003536">
    <property type="protein sequence ID" value="CAF3573248.1"/>
    <property type="molecule type" value="Genomic_DNA"/>
</dbReference>
<name>A0A818LIH7_9BILA</name>
<feature type="transmembrane region" description="Helical" evidence="6">
    <location>
        <begin position="629"/>
        <end position="648"/>
    </location>
</feature>
<reference evidence="9" key="1">
    <citation type="submission" date="2021-02" db="EMBL/GenBank/DDBJ databases">
        <authorList>
            <person name="Nowell W R."/>
        </authorList>
    </citation>
    <scope>NUCLEOTIDE SEQUENCE</scope>
</reference>
<evidence type="ECO:0000259" key="8">
    <source>
        <dbReference type="PROSITE" id="PS51382"/>
    </source>
</evidence>
<organism evidence="9 10">
    <name type="scientific">Rotaria socialis</name>
    <dbReference type="NCBI Taxonomy" id="392032"/>
    <lineage>
        <taxon>Eukaryota</taxon>
        <taxon>Metazoa</taxon>
        <taxon>Spiralia</taxon>
        <taxon>Gnathifera</taxon>
        <taxon>Rotifera</taxon>
        <taxon>Eurotatoria</taxon>
        <taxon>Bdelloidea</taxon>
        <taxon>Philodinida</taxon>
        <taxon>Philodinidae</taxon>
        <taxon>Rotaria</taxon>
    </lineage>
</organism>
<dbReference type="PROSITE" id="PS51380">
    <property type="entry name" value="EXS"/>
    <property type="match status" value="1"/>
</dbReference>
<evidence type="ECO:0000256" key="4">
    <source>
        <dbReference type="ARBA" id="ARBA00022989"/>
    </source>
</evidence>
<dbReference type="GO" id="GO:0016036">
    <property type="term" value="P:cellular response to phosphate starvation"/>
    <property type="evidence" value="ECO:0007669"/>
    <property type="project" value="TreeGrafter"/>
</dbReference>
<evidence type="ECO:0000259" key="7">
    <source>
        <dbReference type="PROSITE" id="PS51380"/>
    </source>
</evidence>
<evidence type="ECO:0000256" key="5">
    <source>
        <dbReference type="ARBA" id="ARBA00023136"/>
    </source>
</evidence>
<dbReference type="PANTHER" id="PTHR10783:SF103">
    <property type="entry name" value="SOLUTE CARRIER FAMILY 53 MEMBER 1"/>
    <property type="match status" value="1"/>
</dbReference>
<feature type="transmembrane region" description="Helical" evidence="6">
    <location>
        <begin position="595"/>
        <end position="617"/>
    </location>
</feature>
<evidence type="ECO:0000313" key="10">
    <source>
        <dbReference type="Proteomes" id="UP000663872"/>
    </source>
</evidence>
<keyword evidence="4 6" id="KW-1133">Transmembrane helix</keyword>
<dbReference type="GO" id="GO:0005794">
    <property type="term" value="C:Golgi apparatus"/>
    <property type="evidence" value="ECO:0007669"/>
    <property type="project" value="TreeGrafter"/>
</dbReference>
<evidence type="ECO:0000313" key="9">
    <source>
        <dbReference type="EMBL" id="CAF3573248.1"/>
    </source>
</evidence>
<feature type="transmembrane region" description="Helical" evidence="6">
    <location>
        <begin position="236"/>
        <end position="257"/>
    </location>
</feature>
<dbReference type="Pfam" id="PF03105">
    <property type="entry name" value="SPX"/>
    <property type="match status" value="1"/>
</dbReference>
<evidence type="ECO:0000256" key="2">
    <source>
        <dbReference type="ARBA" id="ARBA00009665"/>
    </source>
</evidence>
<evidence type="ECO:0000256" key="1">
    <source>
        <dbReference type="ARBA" id="ARBA00004141"/>
    </source>
</evidence>
<evidence type="ECO:0008006" key="11">
    <source>
        <dbReference type="Google" id="ProtNLM"/>
    </source>
</evidence>
<feature type="transmembrane region" description="Helical" evidence="6">
    <location>
        <begin position="472"/>
        <end position="494"/>
    </location>
</feature>
<dbReference type="PANTHER" id="PTHR10783">
    <property type="entry name" value="XENOTROPIC AND POLYTROPIC RETROVIRUS RECEPTOR 1-RELATED"/>
    <property type="match status" value="1"/>
</dbReference>
<comment type="subcellular location">
    <subcellularLocation>
        <location evidence="1">Membrane</location>
        <topology evidence="1">Multi-pass membrane protein</topology>
    </subcellularLocation>
</comment>
<accession>A0A818LIH7</accession>
<proteinExistence type="inferred from homology"/>
<sequence length="690" mass="82137">MGRDLFGIKFSAHLAAHLTPEWRSQYLQYEAMVAILYAAFDRAPSHAETTRYRYFSRIDERFFAYCNKELLKMNAFFGEKLSESIRRFEQLRTELNYFKKPLRINESQQSIVQRRRRHRKLLRSNYNHIDDLKLAFSELYLLLILLQNYQTLNYMGFKKVLTKHDKLFQKLNGIEWLKINIDSSPFVSNQQVSSLIDEVETVVTDHLENGNRKKAMQKLRVPPLVHIHKRIVTYRLGLFNGLFTILLINLYVIYIFTSNSYETTKNRKPIDWQIGIILYRSTLIFIIHMILIGINIIGWSSYGINHVLIFELDPRSHVTHEEILEGASLLSLIWIISFISFILCEYHQLESHWQPVIFISIITFLLFNPLNIMHRSARYWFCKELFRIFAAPFHRVTFADFWLADQLTSLDLIFYDIEYLICYFAFDAQWTSNQSNRPYLNLTDEQTILYNAPICHGKYSPFRTSYCSPLQLIFFSVAPINTVFQTIIGALPSWFRVAQCLRRYYDTRLGFPHLVNACKYSLGVLVAIFSGLQRQFASKYTNEASNPFFYAWILSQILNSSLKFAWDLKMDWGFFDQRAGENWFLRDELVYPQRLYYYLIIIINFFLRYSWIIRVYLHIQTQSFEHLQLIVFIFALLESFRRFIWNFFRLENEHLNNCGQFRAVRDISVNPRQSLLPTTESEHLLNEHAS</sequence>
<dbReference type="GO" id="GO:0006817">
    <property type="term" value="P:phosphate ion transport"/>
    <property type="evidence" value="ECO:0007669"/>
    <property type="project" value="TreeGrafter"/>
</dbReference>
<gene>
    <name evidence="9" type="ORF">GRG538_LOCUS21334</name>
</gene>
<feature type="transmembrane region" description="Helical" evidence="6">
    <location>
        <begin position="277"/>
        <end position="302"/>
    </location>
</feature>
<dbReference type="AlphaFoldDB" id="A0A818LIH7"/>
<dbReference type="InterPro" id="IPR004331">
    <property type="entry name" value="SPX_dom"/>
</dbReference>
<dbReference type="PROSITE" id="PS51382">
    <property type="entry name" value="SPX"/>
    <property type="match status" value="1"/>
</dbReference>
<feature type="transmembrane region" description="Helical" evidence="6">
    <location>
        <begin position="323"/>
        <end position="343"/>
    </location>
</feature>
<comment type="similarity">
    <text evidence="2">Belongs to the SYG1 (TC 2.A.94) family.</text>
</comment>